<dbReference type="Gene3D" id="2.60.120.330">
    <property type="entry name" value="B-lactam Antibiotic, Isopenicillin N Synthase, Chain"/>
    <property type="match status" value="1"/>
</dbReference>
<evidence type="ECO:0000259" key="2">
    <source>
        <dbReference type="PROSITE" id="PS51471"/>
    </source>
</evidence>
<dbReference type="Proteomes" id="UP000186922">
    <property type="component" value="Unassembled WGS sequence"/>
</dbReference>
<gene>
    <name evidence="3" type="primary">RvY_10814-1</name>
    <name evidence="3" type="synonym">RvY_10814.1</name>
    <name evidence="3" type="ORF">RvY_10814</name>
</gene>
<dbReference type="OrthoDB" id="288590at2759"/>
<dbReference type="FunFam" id="2.60.120.330:FF:000038">
    <property type="entry name" value="Si:dkey-10o6.2"/>
    <property type="match status" value="1"/>
</dbReference>
<dbReference type="InterPro" id="IPR027443">
    <property type="entry name" value="IPNS-like_sf"/>
</dbReference>
<organism evidence="3 4">
    <name type="scientific">Ramazzottius varieornatus</name>
    <name type="common">Water bear</name>
    <name type="synonym">Tardigrade</name>
    <dbReference type="NCBI Taxonomy" id="947166"/>
    <lineage>
        <taxon>Eukaryota</taxon>
        <taxon>Metazoa</taxon>
        <taxon>Ecdysozoa</taxon>
        <taxon>Tardigrada</taxon>
        <taxon>Eutardigrada</taxon>
        <taxon>Parachela</taxon>
        <taxon>Hypsibioidea</taxon>
        <taxon>Ramazzottiidae</taxon>
        <taxon>Ramazzottius</taxon>
    </lineage>
</organism>
<evidence type="ECO:0000256" key="1">
    <source>
        <dbReference type="RuleBase" id="RU003682"/>
    </source>
</evidence>
<dbReference type="STRING" id="947166.A0A1D1VE06"/>
<dbReference type="InterPro" id="IPR005123">
    <property type="entry name" value="Oxoglu/Fe-dep_dioxygenase_dom"/>
</dbReference>
<comment type="similarity">
    <text evidence="1">Belongs to the iron/ascorbate-dependent oxidoreductase family.</text>
</comment>
<dbReference type="PROSITE" id="PS51471">
    <property type="entry name" value="FE2OG_OXY"/>
    <property type="match status" value="1"/>
</dbReference>
<dbReference type="InterPro" id="IPR044861">
    <property type="entry name" value="IPNS-like_FE2OG_OXY"/>
</dbReference>
<dbReference type="GO" id="GO:0046872">
    <property type="term" value="F:metal ion binding"/>
    <property type="evidence" value="ECO:0007669"/>
    <property type="project" value="UniProtKB-KW"/>
</dbReference>
<sequence length="323" mass="36541">MEIPILDFSLYESPESRTLLADQVVHTLETVGFLYLKNHGVPAEQIDKADGAAVKYFDQETSVKKQFSRPSVMTENPGSGYCEIGIERLYQSGVKEVKETFDFIPSDLPEGKAESATVLIEPLTNLFNSCAELARKLFHCIALGLKLANERYLEDKHKGMGNRNVNSTTLRVLHYPPFDSAQYGETATRLGEHTDWCSMAILFQRDVGGLEVETAGNKFVPAPPIPGTVLVNIGDILQFWTCGRLRATTHRVRAVDSEQNTKVRRSIGFFANPDFDAVVESLDPRYYFHPEPTGEYTLNRFRNAYHYQERQDFGFMKPQRVSE</sequence>
<dbReference type="InterPro" id="IPR050231">
    <property type="entry name" value="Iron_ascorbate_oxido_reductase"/>
</dbReference>
<feature type="domain" description="Fe2OG dioxygenase" evidence="2">
    <location>
        <begin position="166"/>
        <end position="273"/>
    </location>
</feature>
<dbReference type="PANTHER" id="PTHR47990">
    <property type="entry name" value="2-OXOGLUTARATE (2OG) AND FE(II)-DEPENDENT OXYGENASE SUPERFAMILY PROTEIN-RELATED"/>
    <property type="match status" value="1"/>
</dbReference>
<keyword evidence="4" id="KW-1185">Reference proteome</keyword>
<accession>A0A1D1VE06</accession>
<keyword evidence="1" id="KW-0560">Oxidoreductase</keyword>
<reference evidence="3 4" key="1">
    <citation type="journal article" date="2016" name="Nat. Commun.">
        <title>Extremotolerant tardigrade genome and improved radiotolerance of human cultured cells by tardigrade-unique protein.</title>
        <authorList>
            <person name="Hashimoto T."/>
            <person name="Horikawa D.D."/>
            <person name="Saito Y."/>
            <person name="Kuwahara H."/>
            <person name="Kozuka-Hata H."/>
            <person name="Shin-I T."/>
            <person name="Minakuchi Y."/>
            <person name="Ohishi K."/>
            <person name="Motoyama A."/>
            <person name="Aizu T."/>
            <person name="Enomoto A."/>
            <person name="Kondo K."/>
            <person name="Tanaka S."/>
            <person name="Hara Y."/>
            <person name="Koshikawa S."/>
            <person name="Sagara H."/>
            <person name="Miura T."/>
            <person name="Yokobori S."/>
            <person name="Miyagawa K."/>
            <person name="Suzuki Y."/>
            <person name="Kubo T."/>
            <person name="Oyama M."/>
            <person name="Kohara Y."/>
            <person name="Fujiyama A."/>
            <person name="Arakawa K."/>
            <person name="Katayama T."/>
            <person name="Toyoda A."/>
            <person name="Kunieda T."/>
        </authorList>
    </citation>
    <scope>NUCLEOTIDE SEQUENCE [LARGE SCALE GENOMIC DNA]</scope>
    <source>
        <strain evidence="3 4">YOKOZUNA-1</strain>
    </source>
</reference>
<dbReference type="EMBL" id="BDGG01000005">
    <property type="protein sequence ID" value="GAU99876.1"/>
    <property type="molecule type" value="Genomic_DNA"/>
</dbReference>
<keyword evidence="1" id="KW-0479">Metal-binding</keyword>
<dbReference type="AlphaFoldDB" id="A0A1D1VE06"/>
<protein>
    <recommendedName>
        <fullName evidence="2">Fe2OG dioxygenase domain-containing protein</fullName>
    </recommendedName>
</protein>
<dbReference type="InterPro" id="IPR026992">
    <property type="entry name" value="DIOX_N"/>
</dbReference>
<proteinExistence type="inferred from homology"/>
<dbReference type="Pfam" id="PF03171">
    <property type="entry name" value="2OG-FeII_Oxy"/>
    <property type="match status" value="1"/>
</dbReference>
<dbReference type="PRINTS" id="PR00682">
    <property type="entry name" value="IPNSYNTHASE"/>
</dbReference>
<name>A0A1D1VE06_RAMVA</name>
<keyword evidence="1" id="KW-0408">Iron</keyword>
<dbReference type="Pfam" id="PF14226">
    <property type="entry name" value="DIOX_N"/>
    <property type="match status" value="1"/>
</dbReference>
<comment type="caution">
    <text evidence="3">The sequence shown here is derived from an EMBL/GenBank/DDBJ whole genome shotgun (WGS) entry which is preliminary data.</text>
</comment>
<dbReference type="SUPFAM" id="SSF51197">
    <property type="entry name" value="Clavaminate synthase-like"/>
    <property type="match status" value="1"/>
</dbReference>
<evidence type="ECO:0000313" key="3">
    <source>
        <dbReference type="EMBL" id="GAU99876.1"/>
    </source>
</evidence>
<dbReference type="GO" id="GO:0016491">
    <property type="term" value="F:oxidoreductase activity"/>
    <property type="evidence" value="ECO:0007669"/>
    <property type="project" value="UniProtKB-KW"/>
</dbReference>
<evidence type="ECO:0000313" key="4">
    <source>
        <dbReference type="Proteomes" id="UP000186922"/>
    </source>
</evidence>